<gene>
    <name evidence="3" type="ORF">H0921_03665</name>
</gene>
<keyword evidence="2" id="KW-0812">Transmembrane</keyword>
<feature type="region of interest" description="Disordered" evidence="1">
    <location>
        <begin position="1"/>
        <end position="25"/>
    </location>
</feature>
<keyword evidence="2" id="KW-1133">Transmembrane helix</keyword>
<feature type="transmembrane region" description="Helical" evidence="2">
    <location>
        <begin position="203"/>
        <end position="225"/>
    </location>
</feature>
<feature type="transmembrane region" description="Helical" evidence="2">
    <location>
        <begin position="279"/>
        <end position="298"/>
    </location>
</feature>
<reference evidence="3 4" key="1">
    <citation type="submission" date="2020-07" db="EMBL/GenBank/DDBJ databases">
        <title>Thermogemmata thermophila gen. nov., sp. nov., a novel moderate thermophilic planctomycete from a Kamchatka hot spring.</title>
        <authorList>
            <person name="Elcheninov A.G."/>
            <person name="Podosokorskaya O.A."/>
            <person name="Kovaleva O.L."/>
            <person name="Novikov A."/>
            <person name="Bonch-Osmolovskaya E.A."/>
            <person name="Toshchakov S.V."/>
            <person name="Kublanov I.V."/>
        </authorList>
    </citation>
    <scope>NUCLEOTIDE SEQUENCE [LARGE SCALE GENOMIC DNA]</scope>
    <source>
        <strain evidence="3 4">2918</strain>
    </source>
</reference>
<comment type="caution">
    <text evidence="3">The sequence shown here is derived from an EMBL/GenBank/DDBJ whole genome shotgun (WGS) entry which is preliminary data.</text>
</comment>
<feature type="transmembrane region" description="Helical" evidence="2">
    <location>
        <begin position="350"/>
        <end position="372"/>
    </location>
</feature>
<dbReference type="AlphaFoldDB" id="A0A7V8VC85"/>
<name>A0A7V8VC85_9BACT</name>
<dbReference type="PANTHER" id="PTHR43044">
    <property type="match status" value="1"/>
</dbReference>
<feature type="transmembrane region" description="Helical" evidence="2">
    <location>
        <begin position="318"/>
        <end position="338"/>
    </location>
</feature>
<evidence type="ECO:0008006" key="5">
    <source>
        <dbReference type="Google" id="ProtNLM"/>
    </source>
</evidence>
<dbReference type="PANTHER" id="PTHR43044:SF1">
    <property type="entry name" value="QUINOL:CYTOCHROME C OXIDOREDUCTASE QUINONE-BINDING SUBUNIT 2"/>
    <property type="match status" value="1"/>
</dbReference>
<dbReference type="Proteomes" id="UP000542342">
    <property type="component" value="Unassembled WGS sequence"/>
</dbReference>
<keyword evidence="2" id="KW-0472">Membrane</keyword>
<feature type="compositionally biased region" description="Polar residues" evidence="1">
    <location>
        <begin position="1"/>
        <end position="17"/>
    </location>
</feature>
<keyword evidence="4" id="KW-1185">Reference proteome</keyword>
<feature type="transmembrane region" description="Helical" evidence="2">
    <location>
        <begin position="384"/>
        <end position="402"/>
    </location>
</feature>
<feature type="transmembrane region" description="Helical" evidence="2">
    <location>
        <begin position="42"/>
        <end position="59"/>
    </location>
</feature>
<feature type="transmembrane region" description="Helical" evidence="2">
    <location>
        <begin position="237"/>
        <end position="258"/>
    </location>
</feature>
<dbReference type="EMBL" id="JACEFB010000002">
    <property type="protein sequence ID" value="MBA2225256.1"/>
    <property type="molecule type" value="Genomic_DNA"/>
</dbReference>
<feature type="transmembrane region" description="Helical" evidence="2">
    <location>
        <begin position="163"/>
        <end position="182"/>
    </location>
</feature>
<organism evidence="3 4">
    <name type="scientific">Thermogemmata fonticola</name>
    <dbReference type="NCBI Taxonomy" id="2755323"/>
    <lineage>
        <taxon>Bacteria</taxon>
        <taxon>Pseudomonadati</taxon>
        <taxon>Planctomycetota</taxon>
        <taxon>Planctomycetia</taxon>
        <taxon>Gemmatales</taxon>
        <taxon>Gemmataceae</taxon>
        <taxon>Thermogemmata</taxon>
    </lineage>
</organism>
<dbReference type="RefSeq" id="WP_194536698.1">
    <property type="nucleotide sequence ID" value="NZ_JACEFB010000002.1"/>
</dbReference>
<proteinExistence type="predicted"/>
<accession>A0A7V8VC85</accession>
<sequence>MNTTPVMETGSNQSPQELTAPPGLPDPVAPLGSQADGIVRPLVIITSAAGFVLFLGAFVNGRQFFHSYLFGYVFALDIALGALFWNLIHHVSDAGWSVGLRRIYENIHRALLPLSLLSLPLLIGIFRGQLHTWYSFIHGTPPEDEHLQHIWHVKRIYFDSTFFLARFILYFSIWIIYSLLMRHWSFEQDRVGGAALTLRMQRWAPLGLVLLGLSSTFFAFDWLMSLQYTWFSTIYGVYFWVGGFRGSLSLAVLIVLTLHACGYLQKTITMEHLHDAAKIMFGLTIFWAYIAFSQYFLIWYGNMPEETQFYLLRRNGSWYDLSMLLPILYFVVPFFMLLPRAHKRNPRWLAASAALILLMHACDLYWQILPVLHPATIHFHWMDAAAWICFTGVLLLTALWGLQRAPLIPIRDPRLSETIGYINETP</sequence>
<evidence type="ECO:0000256" key="1">
    <source>
        <dbReference type="SAM" id="MobiDB-lite"/>
    </source>
</evidence>
<protein>
    <recommendedName>
        <fullName evidence="5">Quinol:cytochrome C oxidoreductase</fullName>
    </recommendedName>
</protein>
<evidence type="ECO:0000256" key="2">
    <source>
        <dbReference type="SAM" id="Phobius"/>
    </source>
</evidence>
<feature type="transmembrane region" description="Helical" evidence="2">
    <location>
        <begin position="65"/>
        <end position="88"/>
    </location>
</feature>
<evidence type="ECO:0000313" key="4">
    <source>
        <dbReference type="Proteomes" id="UP000542342"/>
    </source>
</evidence>
<evidence type="ECO:0000313" key="3">
    <source>
        <dbReference type="EMBL" id="MBA2225256.1"/>
    </source>
</evidence>